<dbReference type="PANTHER" id="PTHR43798">
    <property type="entry name" value="MONOACYLGLYCEROL LIPASE"/>
    <property type="match status" value="1"/>
</dbReference>
<proteinExistence type="predicted"/>
<keyword evidence="2" id="KW-0378">Hydrolase</keyword>
<dbReference type="EMBL" id="CP129118">
    <property type="protein sequence ID" value="WOV87702.1"/>
    <property type="molecule type" value="Genomic_DNA"/>
</dbReference>
<reference evidence="2 3" key="1">
    <citation type="submission" date="2023-06" db="EMBL/GenBank/DDBJ databases">
        <title>Sporosarcina sp. nov., isolated from Korean tranditional fermented seafood 'Jeotgal'.</title>
        <authorList>
            <person name="Yang A.I."/>
            <person name="Shin N.-R."/>
        </authorList>
    </citation>
    <scope>NUCLEOTIDE SEQUENCE [LARGE SCALE GENOMIC DNA]</scope>
    <source>
        <strain evidence="2 3">T2O-4</strain>
    </source>
</reference>
<dbReference type="Gene3D" id="3.40.50.1820">
    <property type="entry name" value="alpha/beta hydrolase"/>
    <property type="match status" value="1"/>
</dbReference>
<dbReference type="RefSeq" id="WP_317968063.1">
    <property type="nucleotide sequence ID" value="NZ_CP129118.1"/>
</dbReference>
<dbReference type="InterPro" id="IPR000073">
    <property type="entry name" value="AB_hydrolase_1"/>
</dbReference>
<sequence>MAMEEKIIHTENGNIHYWVGGNECIDIKCIFFVHGMTADHSMFDKQVEYFSNECKIITLDLPLHGKSRHYTDFTYSNIVEVLKNILALEDLSEVILVGQSLGGYVCQEFGIRYPEKVIGFVGVDTTPFGHYYYPKWERFILSKIGFLSSMFPYKTLIKSISKGATRTDYAFDNMYSSVSKLSKDEIINIMNVAYKELLKRTEAVNFNFPVLLVIGEKDNTGNVKKYNNKWATQNGYQLVVISDAAHNSNVDNYNEFNNVLAGFLNRL</sequence>
<evidence type="ECO:0000313" key="2">
    <source>
        <dbReference type="EMBL" id="WOV87702.1"/>
    </source>
</evidence>
<accession>A0ABZ0L7U0</accession>
<organism evidence="2 3">
    <name type="scientific">Sporosarcina oncorhynchi</name>
    <dbReference type="NCBI Taxonomy" id="3056444"/>
    <lineage>
        <taxon>Bacteria</taxon>
        <taxon>Bacillati</taxon>
        <taxon>Bacillota</taxon>
        <taxon>Bacilli</taxon>
        <taxon>Bacillales</taxon>
        <taxon>Caryophanaceae</taxon>
        <taxon>Sporosarcina</taxon>
    </lineage>
</organism>
<keyword evidence="3" id="KW-1185">Reference proteome</keyword>
<dbReference type="Pfam" id="PF00561">
    <property type="entry name" value="Abhydrolase_1"/>
    <property type="match status" value="1"/>
</dbReference>
<evidence type="ECO:0000313" key="3">
    <source>
        <dbReference type="Proteomes" id="UP001303902"/>
    </source>
</evidence>
<dbReference type="SUPFAM" id="SSF53474">
    <property type="entry name" value="alpha/beta-Hydrolases"/>
    <property type="match status" value="1"/>
</dbReference>
<dbReference type="InterPro" id="IPR050266">
    <property type="entry name" value="AB_hydrolase_sf"/>
</dbReference>
<protein>
    <submittedName>
        <fullName evidence="2">Alpha/beta hydrolase</fullName>
    </submittedName>
</protein>
<evidence type="ECO:0000259" key="1">
    <source>
        <dbReference type="Pfam" id="PF00561"/>
    </source>
</evidence>
<name>A0ABZ0L7U0_9BACL</name>
<dbReference type="InterPro" id="IPR029058">
    <property type="entry name" value="AB_hydrolase_fold"/>
</dbReference>
<dbReference type="Proteomes" id="UP001303902">
    <property type="component" value="Chromosome"/>
</dbReference>
<gene>
    <name evidence="2" type="ORF">QWT69_00850</name>
</gene>
<dbReference type="GO" id="GO:0016787">
    <property type="term" value="F:hydrolase activity"/>
    <property type="evidence" value="ECO:0007669"/>
    <property type="project" value="UniProtKB-KW"/>
</dbReference>
<feature type="domain" description="AB hydrolase-1" evidence="1">
    <location>
        <begin position="30"/>
        <end position="252"/>
    </location>
</feature>